<sequence length="530" mass="59256">MVQILDQYGRPIQRRQLEDEQSARLAWVRHEFADHPTRGLNPVRLQRILEDAEQGNLADQSDLFTDMEERDTHLFAEMSKRKRAILTLDWTVTPPRNASAAEKRQAEQVKDWLTDLPDFEDVLLDCLDAIGHGFAALEVAWQRTGSEWLPARLTHRPQRWFQTLPHDGNALRLRDGTAEGAELWPMGWVVHRHRAKSGYLTRAGLHRVLAWPYLFKWYAVRDFAEFLEIYGLPMRVGKYGPGATPDERDTLLRAVSELGHNAAGIIPEEMQIELKEAARGTHDPFASQRDWCERSVSKAVLGGTLTTQADGKSSTNALGQVHNEVRHDLLVSDARQLAGTLTRDLVWPLLALNGRQPDPRRMPRLAFDVKEAEDISLYADSLPKLVGLGMAVPVSWVRDKLAIPAPQGDEPVLSAPRPDMALPPELRPVTKPAQTAAASLQYRAVLQNRQGELVYPDQDALDQAVLPADALNTGMDTLLAPVLDAVNRGASPDDVYELLAEAYPQLDDAGLQEMLARALFVADVWGRLNA</sequence>
<dbReference type="Proteomes" id="UP000197424">
    <property type="component" value="Chromosome"/>
</dbReference>
<dbReference type="EMBL" id="CP022115">
    <property type="protein sequence ID" value="ASJ24146.1"/>
    <property type="molecule type" value="Genomic_DNA"/>
</dbReference>
<dbReference type="Pfam" id="PF06074">
    <property type="entry name" value="Portal_Mu"/>
    <property type="match status" value="1"/>
</dbReference>
<evidence type="ECO:0000313" key="2">
    <source>
        <dbReference type="Proteomes" id="UP000197424"/>
    </source>
</evidence>
<dbReference type="InterPro" id="IPR009279">
    <property type="entry name" value="Portal_Mu"/>
</dbReference>
<evidence type="ECO:0000313" key="1">
    <source>
        <dbReference type="EMBL" id="ASJ24146.1"/>
    </source>
</evidence>
<organism evidence="1 2">
    <name type="scientific">Laribacter hongkongensis</name>
    <dbReference type="NCBI Taxonomy" id="168471"/>
    <lineage>
        <taxon>Bacteria</taxon>
        <taxon>Pseudomonadati</taxon>
        <taxon>Pseudomonadota</taxon>
        <taxon>Betaproteobacteria</taxon>
        <taxon>Neisseriales</taxon>
        <taxon>Aquaspirillaceae</taxon>
        <taxon>Laribacter</taxon>
    </lineage>
</organism>
<dbReference type="AlphaFoldDB" id="A0A248LIE8"/>
<name>A0A248LIE8_9NEIS</name>
<dbReference type="OrthoDB" id="9802690at2"/>
<proteinExistence type="predicted"/>
<reference evidence="2" key="1">
    <citation type="submission" date="2017-06" db="EMBL/GenBank/DDBJ databases">
        <title>Whole genome sequence of Laribacter hongkongensis LHGZ1.</title>
        <authorList>
            <person name="Chen D."/>
            <person name="Wu H."/>
            <person name="Chen J."/>
        </authorList>
    </citation>
    <scope>NUCLEOTIDE SEQUENCE [LARGE SCALE GENOMIC DNA]</scope>
    <source>
        <strain evidence="2">LHGZ1</strain>
    </source>
</reference>
<dbReference type="RefSeq" id="WP_088860549.1">
    <property type="nucleotide sequence ID" value="NZ_CP022115.1"/>
</dbReference>
<accession>A0A248LIE8</accession>
<gene>
    <name evidence="1" type="ORF">LHGZ1_1315</name>
</gene>
<protein>
    <submittedName>
        <fullName evidence="1">Portal protein</fullName>
    </submittedName>
</protein>